<proteinExistence type="predicted"/>
<name>Q6AEU1_LEIXX</name>
<organism evidence="2 3">
    <name type="scientific">Leifsonia xyli subsp. xyli (strain CTCB07)</name>
    <dbReference type="NCBI Taxonomy" id="281090"/>
    <lineage>
        <taxon>Bacteria</taxon>
        <taxon>Bacillati</taxon>
        <taxon>Actinomycetota</taxon>
        <taxon>Actinomycetes</taxon>
        <taxon>Micrococcales</taxon>
        <taxon>Microbacteriaceae</taxon>
        <taxon>Leifsonia</taxon>
    </lineage>
</organism>
<dbReference type="Proteomes" id="UP000001306">
    <property type="component" value="Chromosome"/>
</dbReference>
<dbReference type="KEGG" id="lxx:Lxx12620"/>
<evidence type="ECO:0000313" key="3">
    <source>
        <dbReference type="Proteomes" id="UP000001306"/>
    </source>
</evidence>
<dbReference type="EMBL" id="AE016822">
    <property type="protein sequence ID" value="AAT89104.1"/>
    <property type="molecule type" value="Genomic_DNA"/>
</dbReference>
<sequence length="79" mass="8547">MRGQDAVDNDQRCRPTAGDGGFSFTTEVTSGYVTSSMDFRYTAVGDLMVVTMARAGWGEEITGKELDEFTTAAIKKARA</sequence>
<reference evidence="2 3" key="1">
    <citation type="journal article" date="2004" name="Mol. Plant Microbe Interact.">
        <title>The genome sequence of the Gram-positive sugarcane pathogen Leifsonia xyli subsp. xyli.</title>
        <authorList>
            <person name="Monteiro-Vitorello C.B."/>
            <person name="Camargo L.E.A."/>
            <person name="Van Sluys M.A."/>
            <person name="Kitajima J.P."/>
            <person name="Truffi D."/>
            <person name="do Amaral A.M."/>
            <person name="Harakava R."/>
            <person name="de Oliveira J.C.F."/>
            <person name="Wood D."/>
            <person name="de Oliveira M.C."/>
            <person name="Miyaki C.Y."/>
            <person name="Takita M.A."/>
            <person name="da Silva A.C.R."/>
            <person name="Furlan L.R."/>
            <person name="Carraro D.M."/>
            <person name="Camarotte G."/>
            <person name="Almeida N.F. Jr."/>
            <person name="Carrer H."/>
            <person name="Coutinho L.L."/>
            <person name="El-Dorry H.A."/>
            <person name="Ferro M.I.T."/>
            <person name="Gagliardi P.R."/>
            <person name="Giglioti E."/>
            <person name="Goldman M.H.S."/>
            <person name="Goldman G.H."/>
            <person name="Kimura E.T."/>
            <person name="Ferro E.S."/>
            <person name="Kuramae E.E."/>
            <person name="Lemos E.G.M."/>
            <person name="Lemos M.V.F."/>
            <person name="Mauro S.M.Z."/>
            <person name="Machado M.A."/>
            <person name="Marino C.L."/>
            <person name="Menck C.F."/>
            <person name="Nunes L.R."/>
            <person name="Oliveira R.C."/>
            <person name="Pereira G.G."/>
            <person name="Siqueira W."/>
            <person name="de Souza A.A."/>
            <person name="Tsai S.M."/>
            <person name="Zanca A.S."/>
            <person name="Simpson A.J.G."/>
            <person name="Brumbley S.M."/>
            <person name="Setubal J.C."/>
        </authorList>
    </citation>
    <scope>NUCLEOTIDE SEQUENCE [LARGE SCALE GENOMIC DNA]</scope>
    <source>
        <strain evidence="2 3">CTCB07</strain>
    </source>
</reference>
<feature type="region of interest" description="Disordered" evidence="1">
    <location>
        <begin position="1"/>
        <end position="20"/>
    </location>
</feature>
<accession>Q6AEU1</accession>
<dbReference type="STRING" id="281090.Lxx12620"/>
<evidence type="ECO:0000313" key="2">
    <source>
        <dbReference type="EMBL" id="AAT89104.1"/>
    </source>
</evidence>
<protein>
    <submittedName>
        <fullName evidence="2">Uncharacterized protein</fullName>
    </submittedName>
</protein>
<gene>
    <name evidence="2" type="ordered locus">Lxx12620</name>
</gene>
<dbReference type="HOGENOM" id="CLU_2601714_0_0_11"/>
<evidence type="ECO:0000256" key="1">
    <source>
        <dbReference type="SAM" id="MobiDB-lite"/>
    </source>
</evidence>
<dbReference type="AlphaFoldDB" id="Q6AEU1"/>
<keyword evidence="3" id="KW-1185">Reference proteome</keyword>